<organism evidence="2 3">
    <name type="scientific">Xanthobacter oligotrophicus</name>
    <dbReference type="NCBI Taxonomy" id="2607286"/>
    <lineage>
        <taxon>Bacteria</taxon>
        <taxon>Pseudomonadati</taxon>
        <taxon>Pseudomonadota</taxon>
        <taxon>Alphaproteobacteria</taxon>
        <taxon>Hyphomicrobiales</taxon>
        <taxon>Xanthobacteraceae</taxon>
        <taxon>Xanthobacter</taxon>
    </lineage>
</organism>
<dbReference type="EMBL" id="JBAFVH010000001">
    <property type="protein sequence ID" value="MFG1370591.1"/>
    <property type="molecule type" value="Genomic_DNA"/>
</dbReference>
<feature type="transmembrane region" description="Helical" evidence="1">
    <location>
        <begin position="54"/>
        <end position="74"/>
    </location>
</feature>
<feature type="transmembrane region" description="Helical" evidence="1">
    <location>
        <begin position="144"/>
        <end position="167"/>
    </location>
</feature>
<dbReference type="RefSeq" id="WP_393990696.1">
    <property type="nucleotide sequence ID" value="NZ_JBAFVH010000001.1"/>
</dbReference>
<sequence length="176" mass="18111">MSIILETGLRALGLFYVLSGVVVVRSLAISAMADAAHAAIMGAPPHPAERAREIWLAAGSVVIGAGGLALALLVDVAAMLFVLGALQQLIYLVIVAPRFLDPHDEPDAGGRAKTWQAAVAYLVVTVLVVAAAKTGVLRPWQDMPAWLLAAAGGAVILGAAWTVRALAVRGSTSMAE</sequence>
<gene>
    <name evidence="2" type="ORF">V5F32_00280</name>
</gene>
<feature type="transmembrane region" description="Helical" evidence="1">
    <location>
        <begin position="112"/>
        <end position="132"/>
    </location>
</feature>
<protein>
    <submittedName>
        <fullName evidence="2">Uncharacterized protein</fullName>
    </submittedName>
</protein>
<keyword evidence="3" id="KW-1185">Reference proteome</keyword>
<accession>A0ABW6ZRW2</accession>
<proteinExistence type="predicted"/>
<keyword evidence="1" id="KW-1133">Transmembrane helix</keyword>
<comment type="caution">
    <text evidence="2">The sequence shown here is derived from an EMBL/GenBank/DDBJ whole genome shotgun (WGS) entry which is preliminary data.</text>
</comment>
<dbReference type="Proteomes" id="UP001604002">
    <property type="component" value="Unassembled WGS sequence"/>
</dbReference>
<evidence type="ECO:0000256" key="1">
    <source>
        <dbReference type="SAM" id="Phobius"/>
    </source>
</evidence>
<reference evidence="2 3" key="1">
    <citation type="submission" date="2024-02" db="EMBL/GenBank/DDBJ databases">
        <title>Expansion and revision of Xanthobacter and proposal of Roseixanthobacter gen. nov.</title>
        <authorList>
            <person name="Soltysiak M.P.M."/>
            <person name="Jalihal A."/>
            <person name="Ory A."/>
            <person name="Chrisophersen C."/>
            <person name="Lee A.D."/>
            <person name="Boulton J."/>
            <person name="Springer M."/>
        </authorList>
    </citation>
    <scope>NUCLEOTIDE SEQUENCE [LARGE SCALE GENOMIC DNA]</scope>
    <source>
        <strain evidence="2 3">23A</strain>
    </source>
</reference>
<feature type="transmembrane region" description="Helical" evidence="1">
    <location>
        <begin position="80"/>
        <end position="100"/>
    </location>
</feature>
<keyword evidence="1" id="KW-0812">Transmembrane</keyword>
<feature type="transmembrane region" description="Helical" evidence="1">
    <location>
        <begin position="12"/>
        <end position="33"/>
    </location>
</feature>
<keyword evidence="1" id="KW-0472">Membrane</keyword>
<name>A0ABW6ZRW2_9HYPH</name>
<evidence type="ECO:0000313" key="2">
    <source>
        <dbReference type="EMBL" id="MFG1370591.1"/>
    </source>
</evidence>
<evidence type="ECO:0000313" key="3">
    <source>
        <dbReference type="Proteomes" id="UP001604002"/>
    </source>
</evidence>